<evidence type="ECO:0000256" key="1">
    <source>
        <dbReference type="SAM" id="MobiDB-lite"/>
    </source>
</evidence>
<dbReference type="AlphaFoldDB" id="A0AAV7NPS7"/>
<sequence length="96" mass="10802">MNIQRQPAARCSLVRFVPQLTAELAASTKISVCWTLARPTLRYLWQEQERQEESLSLESKGCLCEGRETRFSLAPPASCTGTGRFNDDPQERAQGE</sequence>
<name>A0AAV7NPS7_PLEWA</name>
<accession>A0AAV7NPS7</accession>
<dbReference type="Proteomes" id="UP001066276">
    <property type="component" value="Chromosome 8"/>
</dbReference>
<comment type="caution">
    <text evidence="2">The sequence shown here is derived from an EMBL/GenBank/DDBJ whole genome shotgun (WGS) entry which is preliminary data.</text>
</comment>
<gene>
    <name evidence="2" type="ORF">NDU88_005166</name>
</gene>
<evidence type="ECO:0000313" key="3">
    <source>
        <dbReference type="Proteomes" id="UP001066276"/>
    </source>
</evidence>
<protein>
    <submittedName>
        <fullName evidence="2">Uncharacterized protein</fullName>
    </submittedName>
</protein>
<proteinExistence type="predicted"/>
<evidence type="ECO:0000313" key="2">
    <source>
        <dbReference type="EMBL" id="KAJ1116965.1"/>
    </source>
</evidence>
<feature type="compositionally biased region" description="Basic and acidic residues" evidence="1">
    <location>
        <begin position="85"/>
        <end position="96"/>
    </location>
</feature>
<dbReference type="EMBL" id="JANPWB010000012">
    <property type="protein sequence ID" value="KAJ1116965.1"/>
    <property type="molecule type" value="Genomic_DNA"/>
</dbReference>
<organism evidence="2 3">
    <name type="scientific">Pleurodeles waltl</name>
    <name type="common">Iberian ribbed newt</name>
    <dbReference type="NCBI Taxonomy" id="8319"/>
    <lineage>
        <taxon>Eukaryota</taxon>
        <taxon>Metazoa</taxon>
        <taxon>Chordata</taxon>
        <taxon>Craniata</taxon>
        <taxon>Vertebrata</taxon>
        <taxon>Euteleostomi</taxon>
        <taxon>Amphibia</taxon>
        <taxon>Batrachia</taxon>
        <taxon>Caudata</taxon>
        <taxon>Salamandroidea</taxon>
        <taxon>Salamandridae</taxon>
        <taxon>Pleurodelinae</taxon>
        <taxon>Pleurodeles</taxon>
    </lineage>
</organism>
<feature type="region of interest" description="Disordered" evidence="1">
    <location>
        <begin position="75"/>
        <end position="96"/>
    </location>
</feature>
<reference evidence="2" key="1">
    <citation type="journal article" date="2022" name="bioRxiv">
        <title>Sequencing and chromosome-scale assembly of the giantPleurodeles waltlgenome.</title>
        <authorList>
            <person name="Brown T."/>
            <person name="Elewa A."/>
            <person name="Iarovenko S."/>
            <person name="Subramanian E."/>
            <person name="Araus A.J."/>
            <person name="Petzold A."/>
            <person name="Susuki M."/>
            <person name="Suzuki K.-i.T."/>
            <person name="Hayashi T."/>
            <person name="Toyoda A."/>
            <person name="Oliveira C."/>
            <person name="Osipova E."/>
            <person name="Leigh N.D."/>
            <person name="Simon A."/>
            <person name="Yun M.H."/>
        </authorList>
    </citation>
    <scope>NUCLEOTIDE SEQUENCE</scope>
    <source>
        <strain evidence="2">20211129_DDA</strain>
        <tissue evidence="2">Liver</tissue>
    </source>
</reference>
<keyword evidence="3" id="KW-1185">Reference proteome</keyword>